<proteinExistence type="predicted"/>
<reference evidence="2 3" key="1">
    <citation type="submission" date="2018-06" db="EMBL/GenBank/DDBJ databases">
        <title>Pseudomonas diversity within urban Lake Michigan freshwaters.</title>
        <authorList>
            <person name="Batrich M."/>
            <person name="Hatzopoulos T."/>
            <person name="Putonti C."/>
        </authorList>
    </citation>
    <scope>NUCLEOTIDE SEQUENCE [LARGE SCALE GENOMIC DNA]</scope>
    <source>
        <strain evidence="2 3">MB-090714</strain>
    </source>
</reference>
<sequence length="133" mass="14246">MHTLNASPLLRRALFADGLVGLATGSLLVLASAWLAELLALPRELLLGSGLALLPLGLFLLWLSSGETVNRLLVWAVLAVNALWVVDSLLLLIAGWIAPNLLGHIFVIGQALLVLLFIELELMGLKRSEPVVV</sequence>
<dbReference type="Proteomes" id="UP000248146">
    <property type="component" value="Unassembled WGS sequence"/>
</dbReference>
<keyword evidence="1" id="KW-0472">Membrane</keyword>
<dbReference type="AlphaFoldDB" id="A0A2V4M719"/>
<comment type="caution">
    <text evidence="2">The sequence shown here is derived from an EMBL/GenBank/DDBJ whole genome shotgun (WGS) entry which is preliminary data.</text>
</comment>
<feature type="transmembrane region" description="Helical" evidence="1">
    <location>
        <begin position="12"/>
        <end position="34"/>
    </location>
</feature>
<dbReference type="RefSeq" id="WP_110680405.1">
    <property type="nucleotide sequence ID" value="NZ_QJRX01000001.1"/>
</dbReference>
<organism evidence="2 3">
    <name type="scientific">Aquipseudomonas alcaligenes</name>
    <name type="common">Pseudomonas alcaligenes</name>
    <dbReference type="NCBI Taxonomy" id="43263"/>
    <lineage>
        <taxon>Bacteria</taxon>
        <taxon>Pseudomonadati</taxon>
        <taxon>Pseudomonadota</taxon>
        <taxon>Gammaproteobacteria</taxon>
        <taxon>Pseudomonadales</taxon>
        <taxon>Pseudomonadaceae</taxon>
        <taxon>Aquipseudomonas</taxon>
    </lineage>
</organism>
<feature type="transmembrane region" description="Helical" evidence="1">
    <location>
        <begin position="72"/>
        <end position="95"/>
    </location>
</feature>
<accession>A0A2V4M719</accession>
<evidence type="ECO:0000256" key="1">
    <source>
        <dbReference type="SAM" id="Phobius"/>
    </source>
</evidence>
<feature type="transmembrane region" description="Helical" evidence="1">
    <location>
        <begin position="46"/>
        <end position="65"/>
    </location>
</feature>
<keyword evidence="1" id="KW-0812">Transmembrane</keyword>
<dbReference type="EMBL" id="QJRX01000001">
    <property type="protein sequence ID" value="PYC29257.1"/>
    <property type="molecule type" value="Genomic_DNA"/>
</dbReference>
<protein>
    <submittedName>
        <fullName evidence="2">Uncharacterized protein</fullName>
    </submittedName>
</protein>
<evidence type="ECO:0000313" key="2">
    <source>
        <dbReference type="EMBL" id="PYC29257.1"/>
    </source>
</evidence>
<evidence type="ECO:0000313" key="3">
    <source>
        <dbReference type="Proteomes" id="UP000248146"/>
    </source>
</evidence>
<keyword evidence="1" id="KW-1133">Transmembrane helix</keyword>
<feature type="transmembrane region" description="Helical" evidence="1">
    <location>
        <begin position="101"/>
        <end position="118"/>
    </location>
</feature>
<name>A0A2V4M719_AQUAC</name>
<gene>
    <name evidence="2" type="ORF">DMO17_00740</name>
</gene>